<evidence type="ECO:0000313" key="6">
    <source>
        <dbReference type="Proteomes" id="UP000305778"/>
    </source>
</evidence>
<dbReference type="InterPro" id="IPR013762">
    <property type="entry name" value="Integrase-like_cat_sf"/>
</dbReference>
<dbReference type="InterPro" id="IPR050090">
    <property type="entry name" value="Tyrosine_recombinase_XerCD"/>
</dbReference>
<dbReference type="PROSITE" id="PS51898">
    <property type="entry name" value="TYR_RECOMBINASE"/>
    <property type="match status" value="1"/>
</dbReference>
<evidence type="ECO:0000256" key="2">
    <source>
        <dbReference type="ARBA" id="ARBA00023125"/>
    </source>
</evidence>
<dbReference type="Proteomes" id="UP000305778">
    <property type="component" value="Unassembled WGS sequence"/>
</dbReference>
<dbReference type="InterPro" id="IPR011010">
    <property type="entry name" value="DNA_brk_join_enz"/>
</dbReference>
<comment type="similarity">
    <text evidence="1">Belongs to the 'phage' integrase family.</text>
</comment>
<dbReference type="GO" id="GO:0015074">
    <property type="term" value="P:DNA integration"/>
    <property type="evidence" value="ECO:0007669"/>
    <property type="project" value="InterPro"/>
</dbReference>
<organism evidence="5 6">
    <name type="scientific">Actinacidiphila oryziradicis</name>
    <dbReference type="NCBI Taxonomy" id="2571141"/>
    <lineage>
        <taxon>Bacteria</taxon>
        <taxon>Bacillati</taxon>
        <taxon>Actinomycetota</taxon>
        <taxon>Actinomycetes</taxon>
        <taxon>Kitasatosporales</taxon>
        <taxon>Streptomycetaceae</taxon>
        <taxon>Actinacidiphila</taxon>
    </lineage>
</organism>
<feature type="domain" description="Tyr recombinase" evidence="4">
    <location>
        <begin position="22"/>
        <end position="216"/>
    </location>
</feature>
<dbReference type="OrthoDB" id="8421690at2"/>
<evidence type="ECO:0000256" key="1">
    <source>
        <dbReference type="ARBA" id="ARBA00008857"/>
    </source>
</evidence>
<dbReference type="Gene3D" id="1.10.443.10">
    <property type="entry name" value="Intergrase catalytic core"/>
    <property type="match status" value="1"/>
</dbReference>
<dbReference type="InterPro" id="IPR002104">
    <property type="entry name" value="Integrase_catalytic"/>
</dbReference>
<evidence type="ECO:0000256" key="3">
    <source>
        <dbReference type="ARBA" id="ARBA00023172"/>
    </source>
</evidence>
<dbReference type="Pfam" id="PF00589">
    <property type="entry name" value="Phage_integrase"/>
    <property type="match status" value="1"/>
</dbReference>
<protein>
    <submittedName>
        <fullName evidence="5">Phage integrase family protein</fullName>
    </submittedName>
</protein>
<evidence type="ECO:0000313" key="5">
    <source>
        <dbReference type="EMBL" id="TKA11825.1"/>
    </source>
</evidence>
<dbReference type="EMBL" id="SUMC01000007">
    <property type="protein sequence ID" value="TKA11825.1"/>
    <property type="molecule type" value="Genomic_DNA"/>
</dbReference>
<accession>A0A4U0T8V0</accession>
<dbReference type="CDD" id="cd00397">
    <property type="entry name" value="DNA_BRE_C"/>
    <property type="match status" value="1"/>
</dbReference>
<keyword evidence="6" id="KW-1185">Reference proteome</keyword>
<dbReference type="PANTHER" id="PTHR30349">
    <property type="entry name" value="PHAGE INTEGRASE-RELATED"/>
    <property type="match status" value="1"/>
</dbReference>
<keyword evidence="3" id="KW-0233">DNA recombination</keyword>
<proteinExistence type="inferred from homology"/>
<comment type="caution">
    <text evidence="5">The sequence shown here is derived from an EMBL/GenBank/DDBJ whole genome shotgun (WGS) entry which is preliminary data.</text>
</comment>
<sequence>MPTGGKDPKISRNPFTDDVARALADEHNLQQFVALFDAADYGLRDIWETLVVTGRRCKEVINLRLDCIGRYGGFPFLWHDQTKVGNLNDGVRIPDYLFERLEQRKTKTLKRFEEIHGRVPTRDERPKLALFPSPLCNANRRKALSYGHFQMSFSAWVDILDLGAVVAHQARHTMATKLLRHGASLAHIRRYLGQVSDRMAEHYAKVANSDLEDVLQAVWVAGPGSASPGELLSGNRPLTQHDAMALALDLSRRSTPAEGGLCTFQPVVEGGVCPWNLDCENCDKFVLSGADLVYWRRKQQQWRSIAERAPDDATADYLHKVFEPTARAIDGLERALAGMGLLEEALTLDLRRPQDYFERVWSTAFRAADLARLADEPVDDLTGAS</sequence>
<dbReference type="PANTHER" id="PTHR30349:SF41">
    <property type="entry name" value="INTEGRASE_RECOMBINASE PROTEIN MJ0367-RELATED"/>
    <property type="match status" value="1"/>
</dbReference>
<name>A0A4U0T8V0_9ACTN</name>
<reference evidence="5 6" key="1">
    <citation type="submission" date="2019-04" db="EMBL/GenBank/DDBJ databases">
        <title>Streptomyces oryziradicis sp. nov., a novel actinomycete isolated from rhizosphere soil of rice (Oryza sativa L.).</title>
        <authorList>
            <person name="Li C."/>
        </authorList>
    </citation>
    <scope>NUCLEOTIDE SEQUENCE [LARGE SCALE GENOMIC DNA]</scope>
    <source>
        <strain evidence="5 6">NEAU-C40</strain>
    </source>
</reference>
<evidence type="ECO:0000259" key="4">
    <source>
        <dbReference type="PROSITE" id="PS51898"/>
    </source>
</evidence>
<gene>
    <name evidence="5" type="ORF">FCI23_10620</name>
</gene>
<dbReference type="GO" id="GO:0003677">
    <property type="term" value="F:DNA binding"/>
    <property type="evidence" value="ECO:0007669"/>
    <property type="project" value="UniProtKB-KW"/>
</dbReference>
<keyword evidence="2" id="KW-0238">DNA-binding</keyword>
<dbReference type="SUPFAM" id="SSF56349">
    <property type="entry name" value="DNA breaking-rejoining enzymes"/>
    <property type="match status" value="1"/>
</dbReference>
<dbReference type="GO" id="GO:0006310">
    <property type="term" value="P:DNA recombination"/>
    <property type="evidence" value="ECO:0007669"/>
    <property type="project" value="UniProtKB-KW"/>
</dbReference>
<dbReference type="AlphaFoldDB" id="A0A4U0T8V0"/>